<dbReference type="GO" id="GO:0006508">
    <property type="term" value="P:proteolysis"/>
    <property type="evidence" value="ECO:0007669"/>
    <property type="project" value="UniProtKB-KW"/>
</dbReference>
<evidence type="ECO:0000256" key="4">
    <source>
        <dbReference type="ARBA" id="ARBA00022723"/>
    </source>
</evidence>
<dbReference type="PRINTS" id="PR00138">
    <property type="entry name" value="MATRIXIN"/>
</dbReference>
<organism evidence="10">
    <name type="scientific">marine sediment metagenome</name>
    <dbReference type="NCBI Taxonomy" id="412755"/>
    <lineage>
        <taxon>unclassified sequences</taxon>
        <taxon>metagenomes</taxon>
        <taxon>ecological metagenomes</taxon>
    </lineage>
</organism>
<proteinExistence type="inferred from homology"/>
<dbReference type="InterPro" id="IPR006026">
    <property type="entry name" value="Peptidase_Metallo"/>
</dbReference>
<evidence type="ECO:0000256" key="5">
    <source>
        <dbReference type="ARBA" id="ARBA00022729"/>
    </source>
</evidence>
<dbReference type="GO" id="GO:0030198">
    <property type="term" value="P:extracellular matrix organization"/>
    <property type="evidence" value="ECO:0007669"/>
    <property type="project" value="TreeGrafter"/>
</dbReference>
<keyword evidence="5" id="KW-0732">Signal</keyword>
<comment type="cofactor">
    <cofactor evidence="1">
        <name>Zn(2+)</name>
        <dbReference type="ChEBI" id="CHEBI:29105"/>
    </cofactor>
</comment>
<evidence type="ECO:0000256" key="7">
    <source>
        <dbReference type="ARBA" id="ARBA00022833"/>
    </source>
</evidence>
<dbReference type="GO" id="GO:0031012">
    <property type="term" value="C:extracellular matrix"/>
    <property type="evidence" value="ECO:0007669"/>
    <property type="project" value="InterPro"/>
</dbReference>
<dbReference type="InterPro" id="IPR021190">
    <property type="entry name" value="Pept_M10A"/>
</dbReference>
<evidence type="ECO:0000256" key="3">
    <source>
        <dbReference type="ARBA" id="ARBA00022670"/>
    </source>
</evidence>
<dbReference type="GO" id="GO:0008270">
    <property type="term" value="F:zinc ion binding"/>
    <property type="evidence" value="ECO:0007669"/>
    <property type="project" value="InterPro"/>
</dbReference>
<dbReference type="Pfam" id="PF00413">
    <property type="entry name" value="Peptidase_M10"/>
    <property type="match status" value="1"/>
</dbReference>
<dbReference type="InterPro" id="IPR001818">
    <property type="entry name" value="Pept_M10_metallopeptidase"/>
</dbReference>
<evidence type="ECO:0000256" key="1">
    <source>
        <dbReference type="ARBA" id="ARBA00001947"/>
    </source>
</evidence>
<sequence length="217" mass="22858">MLQFIGPQTRVYLIVMLVLATSAGAALAKDQILGQPFDATDGPTAGGFTLYGSGWDGPGLGSAAVKYYFVNGTPDIAGTAEKTEILRAMDLWSKYADITWSPAAGAGENTSVDIGWYTGAHGDGHAFDGPGGVLAHAFYPTNSETIAGDMHFDEDETWTTGYLADRNVFYIAVHELGHSVGIDHSGDDKAVMAPVYYGGTIGDALPPDDISAIRALY</sequence>
<keyword evidence="7" id="KW-0862">Zinc</keyword>
<evidence type="ECO:0000256" key="6">
    <source>
        <dbReference type="ARBA" id="ARBA00022801"/>
    </source>
</evidence>
<evidence type="ECO:0000313" key="10">
    <source>
        <dbReference type="EMBL" id="KKK85244.1"/>
    </source>
</evidence>
<accession>A0A0F9B3M8</accession>
<comment type="caution">
    <text evidence="10">The sequence shown here is derived from an EMBL/GenBank/DDBJ whole genome shotgun (WGS) entry which is preliminary data.</text>
</comment>
<gene>
    <name evidence="10" type="ORF">LCGC14_2775250</name>
</gene>
<dbReference type="InterPro" id="IPR024079">
    <property type="entry name" value="MetalloPept_cat_dom_sf"/>
</dbReference>
<feature type="domain" description="Peptidase metallopeptidase" evidence="9">
    <location>
        <begin position="47"/>
        <end position="217"/>
    </location>
</feature>
<feature type="non-terminal residue" evidence="10">
    <location>
        <position position="217"/>
    </location>
</feature>
<dbReference type="Gene3D" id="3.40.390.10">
    <property type="entry name" value="Collagenase (Catalytic Domain)"/>
    <property type="match status" value="1"/>
</dbReference>
<evidence type="ECO:0000256" key="8">
    <source>
        <dbReference type="ARBA" id="ARBA00023049"/>
    </source>
</evidence>
<dbReference type="InterPro" id="IPR033739">
    <property type="entry name" value="M10A_MMP"/>
</dbReference>
<dbReference type="SMART" id="SM00235">
    <property type="entry name" value="ZnMc"/>
    <property type="match status" value="1"/>
</dbReference>
<evidence type="ECO:0000256" key="2">
    <source>
        <dbReference type="ARBA" id="ARBA00010370"/>
    </source>
</evidence>
<protein>
    <recommendedName>
        <fullName evidence="9">Peptidase metallopeptidase domain-containing protein</fullName>
    </recommendedName>
</protein>
<name>A0A0F9B3M8_9ZZZZ</name>
<dbReference type="PANTHER" id="PTHR10201">
    <property type="entry name" value="MATRIX METALLOPROTEINASE"/>
    <property type="match status" value="1"/>
</dbReference>
<comment type="similarity">
    <text evidence="2">Belongs to the peptidase M10A family.</text>
</comment>
<dbReference type="SUPFAM" id="SSF55486">
    <property type="entry name" value="Metalloproteases ('zincins'), catalytic domain"/>
    <property type="match status" value="1"/>
</dbReference>
<keyword evidence="3" id="KW-0645">Protease</keyword>
<dbReference type="GO" id="GO:0004222">
    <property type="term" value="F:metalloendopeptidase activity"/>
    <property type="evidence" value="ECO:0007669"/>
    <property type="project" value="InterPro"/>
</dbReference>
<dbReference type="PANTHER" id="PTHR10201:SF291">
    <property type="entry name" value="MATRIX METALLOPROTEINASE 1, ISOFORM C-RELATED"/>
    <property type="match status" value="1"/>
</dbReference>
<dbReference type="CDD" id="cd04278">
    <property type="entry name" value="ZnMc_MMP"/>
    <property type="match status" value="1"/>
</dbReference>
<keyword evidence="4" id="KW-0479">Metal-binding</keyword>
<evidence type="ECO:0000259" key="9">
    <source>
        <dbReference type="SMART" id="SM00235"/>
    </source>
</evidence>
<dbReference type="EMBL" id="LAZR01051399">
    <property type="protein sequence ID" value="KKK85244.1"/>
    <property type="molecule type" value="Genomic_DNA"/>
</dbReference>
<keyword evidence="6" id="KW-0378">Hydrolase</keyword>
<dbReference type="GO" id="GO:0030574">
    <property type="term" value="P:collagen catabolic process"/>
    <property type="evidence" value="ECO:0007669"/>
    <property type="project" value="TreeGrafter"/>
</dbReference>
<dbReference type="AlphaFoldDB" id="A0A0F9B3M8"/>
<keyword evidence="8" id="KW-0482">Metalloprotease</keyword>
<reference evidence="10" key="1">
    <citation type="journal article" date="2015" name="Nature">
        <title>Complex archaea that bridge the gap between prokaryotes and eukaryotes.</title>
        <authorList>
            <person name="Spang A."/>
            <person name="Saw J.H."/>
            <person name="Jorgensen S.L."/>
            <person name="Zaremba-Niedzwiedzka K."/>
            <person name="Martijn J."/>
            <person name="Lind A.E."/>
            <person name="van Eijk R."/>
            <person name="Schleper C."/>
            <person name="Guy L."/>
            <person name="Ettema T.J."/>
        </authorList>
    </citation>
    <scope>NUCLEOTIDE SEQUENCE</scope>
</reference>